<dbReference type="PANTHER" id="PTHR47330">
    <property type="entry name" value="POLY(U)-BINDING-SPLICING FACTOR PUF60-B-RELATED"/>
    <property type="match status" value="1"/>
</dbReference>
<feature type="compositionally biased region" description="Basic and acidic residues" evidence="7">
    <location>
        <begin position="1"/>
        <end position="10"/>
    </location>
</feature>
<evidence type="ECO:0000256" key="2">
    <source>
        <dbReference type="ARBA" id="ARBA00022664"/>
    </source>
</evidence>
<proteinExistence type="predicted"/>
<dbReference type="AlphaFoldDB" id="A0A507EAD3"/>
<feature type="compositionally biased region" description="Basic and acidic residues" evidence="7">
    <location>
        <begin position="26"/>
        <end position="40"/>
    </location>
</feature>
<evidence type="ECO:0000256" key="1">
    <source>
        <dbReference type="ARBA" id="ARBA00004123"/>
    </source>
</evidence>
<dbReference type="GO" id="GO:0000380">
    <property type="term" value="P:alternative mRNA splicing, via spliceosome"/>
    <property type="evidence" value="ECO:0007669"/>
    <property type="project" value="TreeGrafter"/>
</dbReference>
<evidence type="ECO:0000313" key="9">
    <source>
        <dbReference type="EMBL" id="TPX60701.1"/>
    </source>
</evidence>
<organism evidence="9 10">
    <name type="scientific">Powellomyces hirtus</name>
    <dbReference type="NCBI Taxonomy" id="109895"/>
    <lineage>
        <taxon>Eukaryota</taxon>
        <taxon>Fungi</taxon>
        <taxon>Fungi incertae sedis</taxon>
        <taxon>Chytridiomycota</taxon>
        <taxon>Chytridiomycota incertae sedis</taxon>
        <taxon>Chytridiomycetes</taxon>
        <taxon>Spizellomycetales</taxon>
        <taxon>Powellomycetaceae</taxon>
        <taxon>Powellomyces</taxon>
    </lineage>
</organism>
<accession>A0A507EAD3</accession>
<dbReference type="PANTHER" id="PTHR47330:SF1">
    <property type="entry name" value="POLY(U)-BINDING-SPLICING FACTOR PUF60"/>
    <property type="match status" value="1"/>
</dbReference>
<dbReference type="InterPro" id="IPR051974">
    <property type="entry name" value="PUF60_regulator"/>
</dbReference>
<sequence length="543" mass="58518">MANVEEERTEPGPANSEGSGNILPEDELKKASEKRKRDTTLEVADNLSASPVHEDKRTRACDSDTGSAAPPEVANSTERKNRWLIDTAPTATTAAATNSIPSPLSAGLTPDQRLRLDKAKAFARETTTKLLGSKAKLSAFIAPNGLLSLAGVEARSIAVMSRIYVGSINFELTEVHIKAVFTQFGFVRSVSMTMDPMTGKHKGFCFVEYEVPEAAELALEIMNGADLGGRPLKVGRPNNYNHGIGANLPPPIPSRIYIANVNEFVSEENVESIFEAFGMIKACSLLPDLLLRKHKGNGYIEFEDEASADSAIASMNNFELGGLPLRVRKALVGGPMPPGMKNIDELPAVPAAPAVPARVLNVAQNINSTIAQRTAIPTAAVGSAISTNSALQHALAKVHARVNEENMALEENMSISANQRFAIMQKLMRADAEATFTSNVICLRNMVAVKDVDDSLNEEISEESSKYGHVTKVLIWLDPAPGAGGALDPFDSVDIYVQFDHAESAAKARQALDKRWFAGRQISAAFARPEELAEKEARTQTRS</sequence>
<dbReference type="Proteomes" id="UP000318582">
    <property type="component" value="Unassembled WGS sequence"/>
</dbReference>
<gene>
    <name evidence="9" type="ORF">PhCBS80983_g01578</name>
</gene>
<comment type="subcellular location">
    <subcellularLocation>
        <location evidence="1">Nucleus</location>
    </subcellularLocation>
</comment>
<dbReference type="GO" id="GO:0071011">
    <property type="term" value="C:precatalytic spliceosome"/>
    <property type="evidence" value="ECO:0007669"/>
    <property type="project" value="TreeGrafter"/>
</dbReference>
<feature type="domain" description="RRM" evidence="8">
    <location>
        <begin position="445"/>
        <end position="529"/>
    </location>
</feature>
<dbReference type="InterPro" id="IPR000504">
    <property type="entry name" value="RRM_dom"/>
</dbReference>
<dbReference type="SMART" id="SM00360">
    <property type="entry name" value="RRM"/>
    <property type="match status" value="3"/>
</dbReference>
<keyword evidence="3 6" id="KW-0694">RNA-binding</keyword>
<name>A0A507EAD3_9FUNG</name>
<keyword evidence="2" id="KW-0507">mRNA processing</keyword>
<keyword evidence="10" id="KW-1185">Reference proteome</keyword>
<dbReference type="Pfam" id="PF00076">
    <property type="entry name" value="RRM_1"/>
    <property type="match status" value="2"/>
</dbReference>
<dbReference type="InterPro" id="IPR003954">
    <property type="entry name" value="RRM_euk-type"/>
</dbReference>
<feature type="compositionally biased region" description="Basic and acidic residues" evidence="7">
    <location>
        <begin position="52"/>
        <end position="62"/>
    </location>
</feature>
<evidence type="ECO:0000313" key="10">
    <source>
        <dbReference type="Proteomes" id="UP000318582"/>
    </source>
</evidence>
<keyword evidence="5" id="KW-0539">Nucleus</keyword>
<evidence type="ECO:0000256" key="5">
    <source>
        <dbReference type="ARBA" id="ARBA00023242"/>
    </source>
</evidence>
<evidence type="ECO:0000259" key="8">
    <source>
        <dbReference type="PROSITE" id="PS50102"/>
    </source>
</evidence>
<feature type="domain" description="RRM" evidence="8">
    <location>
        <begin position="254"/>
        <end position="332"/>
    </location>
</feature>
<dbReference type="GO" id="GO:0006376">
    <property type="term" value="P:mRNA splice site recognition"/>
    <property type="evidence" value="ECO:0007669"/>
    <property type="project" value="TreeGrafter"/>
</dbReference>
<dbReference type="Gene3D" id="3.30.70.330">
    <property type="match status" value="3"/>
</dbReference>
<keyword evidence="4" id="KW-0508">mRNA splicing</keyword>
<dbReference type="STRING" id="109895.A0A507EAD3"/>
<dbReference type="SMART" id="SM00361">
    <property type="entry name" value="RRM_1"/>
    <property type="match status" value="3"/>
</dbReference>
<reference evidence="9 10" key="1">
    <citation type="journal article" date="2019" name="Sci. Rep.">
        <title>Comparative genomics of chytrid fungi reveal insights into the obligate biotrophic and pathogenic lifestyle of Synchytrium endobioticum.</title>
        <authorList>
            <person name="van de Vossenberg B.T.L.H."/>
            <person name="Warris S."/>
            <person name="Nguyen H.D.T."/>
            <person name="van Gent-Pelzer M.P.E."/>
            <person name="Joly D.L."/>
            <person name="van de Geest H.C."/>
            <person name="Bonants P.J.M."/>
            <person name="Smith D.S."/>
            <person name="Levesque C.A."/>
            <person name="van der Lee T.A.J."/>
        </authorList>
    </citation>
    <scope>NUCLEOTIDE SEQUENCE [LARGE SCALE GENOMIC DNA]</scope>
    <source>
        <strain evidence="9 10">CBS 809.83</strain>
    </source>
</reference>
<dbReference type="EMBL" id="QEAQ01000013">
    <property type="protein sequence ID" value="TPX60701.1"/>
    <property type="molecule type" value="Genomic_DNA"/>
</dbReference>
<evidence type="ECO:0000256" key="3">
    <source>
        <dbReference type="ARBA" id="ARBA00022884"/>
    </source>
</evidence>
<dbReference type="InterPro" id="IPR035979">
    <property type="entry name" value="RBD_domain_sf"/>
</dbReference>
<feature type="domain" description="RRM" evidence="8">
    <location>
        <begin position="161"/>
        <end position="239"/>
    </location>
</feature>
<comment type="caution">
    <text evidence="9">The sequence shown here is derived from an EMBL/GenBank/DDBJ whole genome shotgun (WGS) entry which is preliminary data.</text>
</comment>
<dbReference type="CDD" id="cd12374">
    <property type="entry name" value="RRM_UHM_SPF45_PUF60"/>
    <property type="match status" value="1"/>
</dbReference>
<evidence type="ECO:0000256" key="4">
    <source>
        <dbReference type="ARBA" id="ARBA00023187"/>
    </source>
</evidence>
<protein>
    <recommendedName>
        <fullName evidence="8">RRM domain-containing protein</fullName>
    </recommendedName>
</protein>
<dbReference type="PROSITE" id="PS50102">
    <property type="entry name" value="RRM"/>
    <property type="match status" value="3"/>
</dbReference>
<dbReference type="GO" id="GO:0071013">
    <property type="term" value="C:catalytic step 2 spliceosome"/>
    <property type="evidence" value="ECO:0007669"/>
    <property type="project" value="TreeGrafter"/>
</dbReference>
<dbReference type="InterPro" id="IPR012677">
    <property type="entry name" value="Nucleotide-bd_a/b_plait_sf"/>
</dbReference>
<dbReference type="GO" id="GO:0000381">
    <property type="term" value="P:regulation of alternative mRNA splicing, via spliceosome"/>
    <property type="evidence" value="ECO:0007669"/>
    <property type="project" value="TreeGrafter"/>
</dbReference>
<evidence type="ECO:0000256" key="7">
    <source>
        <dbReference type="SAM" id="MobiDB-lite"/>
    </source>
</evidence>
<feature type="region of interest" description="Disordered" evidence="7">
    <location>
        <begin position="1"/>
        <end position="81"/>
    </location>
</feature>
<dbReference type="GO" id="GO:0003723">
    <property type="term" value="F:RNA binding"/>
    <property type="evidence" value="ECO:0007669"/>
    <property type="project" value="UniProtKB-UniRule"/>
</dbReference>
<dbReference type="FunFam" id="3.30.70.330:FF:000382">
    <property type="entry name" value="G-patch domain-containing protein"/>
    <property type="match status" value="1"/>
</dbReference>
<dbReference type="SUPFAM" id="SSF54928">
    <property type="entry name" value="RNA-binding domain, RBD"/>
    <property type="match status" value="2"/>
</dbReference>
<evidence type="ECO:0000256" key="6">
    <source>
        <dbReference type="PROSITE-ProRule" id="PRU00176"/>
    </source>
</evidence>